<dbReference type="AlphaFoldDB" id="A0A6G1JJV2"/>
<evidence type="ECO:0000256" key="2">
    <source>
        <dbReference type="SAM" id="Phobius"/>
    </source>
</evidence>
<proteinExistence type="predicted"/>
<organism evidence="3 4">
    <name type="scientific">Lentithecium fluviatile CBS 122367</name>
    <dbReference type="NCBI Taxonomy" id="1168545"/>
    <lineage>
        <taxon>Eukaryota</taxon>
        <taxon>Fungi</taxon>
        <taxon>Dikarya</taxon>
        <taxon>Ascomycota</taxon>
        <taxon>Pezizomycotina</taxon>
        <taxon>Dothideomycetes</taxon>
        <taxon>Pleosporomycetidae</taxon>
        <taxon>Pleosporales</taxon>
        <taxon>Massarineae</taxon>
        <taxon>Lentitheciaceae</taxon>
        <taxon>Lentithecium</taxon>
    </lineage>
</organism>
<dbReference type="EMBL" id="MU005571">
    <property type="protein sequence ID" value="KAF2690501.1"/>
    <property type="molecule type" value="Genomic_DNA"/>
</dbReference>
<protein>
    <submittedName>
        <fullName evidence="3">Uncharacterized protein</fullName>
    </submittedName>
</protein>
<feature type="region of interest" description="Disordered" evidence="1">
    <location>
        <begin position="75"/>
        <end position="94"/>
    </location>
</feature>
<sequence>MALRAPPCWKSIADRCVGRIVEIHTLWTTEWSCKSHVNKIILVVVFVVRIVWLLLGVLYQWCLRVMRHRILYSNESSPHDKPLGEGYPVIPAKY</sequence>
<dbReference type="Proteomes" id="UP000799291">
    <property type="component" value="Unassembled WGS sequence"/>
</dbReference>
<keyword evidence="2" id="KW-1133">Transmembrane helix</keyword>
<gene>
    <name evidence="3" type="ORF">K458DRAFT_106387</name>
</gene>
<reference evidence="3" key="1">
    <citation type="journal article" date="2020" name="Stud. Mycol.">
        <title>101 Dothideomycetes genomes: a test case for predicting lifestyles and emergence of pathogens.</title>
        <authorList>
            <person name="Haridas S."/>
            <person name="Albert R."/>
            <person name="Binder M."/>
            <person name="Bloem J."/>
            <person name="Labutti K."/>
            <person name="Salamov A."/>
            <person name="Andreopoulos B."/>
            <person name="Baker S."/>
            <person name="Barry K."/>
            <person name="Bills G."/>
            <person name="Bluhm B."/>
            <person name="Cannon C."/>
            <person name="Castanera R."/>
            <person name="Culley D."/>
            <person name="Daum C."/>
            <person name="Ezra D."/>
            <person name="Gonzalez J."/>
            <person name="Henrissat B."/>
            <person name="Kuo A."/>
            <person name="Liang C."/>
            <person name="Lipzen A."/>
            <person name="Lutzoni F."/>
            <person name="Magnuson J."/>
            <person name="Mondo S."/>
            <person name="Nolan M."/>
            <person name="Ohm R."/>
            <person name="Pangilinan J."/>
            <person name="Park H.-J."/>
            <person name="Ramirez L."/>
            <person name="Alfaro M."/>
            <person name="Sun H."/>
            <person name="Tritt A."/>
            <person name="Yoshinaga Y."/>
            <person name="Zwiers L.-H."/>
            <person name="Turgeon B."/>
            <person name="Goodwin S."/>
            <person name="Spatafora J."/>
            <person name="Crous P."/>
            <person name="Grigoriev I."/>
        </authorList>
    </citation>
    <scope>NUCLEOTIDE SEQUENCE</scope>
    <source>
        <strain evidence="3">CBS 122367</strain>
    </source>
</reference>
<evidence type="ECO:0000313" key="4">
    <source>
        <dbReference type="Proteomes" id="UP000799291"/>
    </source>
</evidence>
<feature type="transmembrane region" description="Helical" evidence="2">
    <location>
        <begin position="40"/>
        <end position="59"/>
    </location>
</feature>
<accession>A0A6G1JJV2</accession>
<keyword evidence="2" id="KW-0472">Membrane</keyword>
<keyword evidence="4" id="KW-1185">Reference proteome</keyword>
<evidence type="ECO:0000313" key="3">
    <source>
        <dbReference type="EMBL" id="KAF2690501.1"/>
    </source>
</evidence>
<name>A0A6G1JJV2_9PLEO</name>
<keyword evidence="2" id="KW-0812">Transmembrane</keyword>
<evidence type="ECO:0000256" key="1">
    <source>
        <dbReference type="SAM" id="MobiDB-lite"/>
    </source>
</evidence>